<name>A0AAE8XZ68_9CAUD</name>
<dbReference type="Pfam" id="PF04233">
    <property type="entry name" value="Phage_Mu_F"/>
    <property type="match status" value="1"/>
</dbReference>
<organism evidence="6 7">
    <name type="scientific">Halorubrum tailed virus 28</name>
    <dbReference type="NCBI Taxonomy" id="2878009"/>
    <lineage>
        <taxon>Viruses</taxon>
        <taxon>Duplodnaviria</taxon>
        <taxon>Heunggongvirae</taxon>
        <taxon>Uroviricota</taxon>
        <taxon>Caudoviricetes</taxon>
        <taxon>Suolaviridae</taxon>
        <taxon>Pormufvirus</taxon>
        <taxon>Pormufvirus salinum</taxon>
        <taxon>Pormufvirus HRTV28</taxon>
    </lineage>
</organism>
<evidence type="ECO:0000256" key="4">
    <source>
        <dbReference type="SAM" id="MobiDB-lite"/>
    </source>
</evidence>
<proteinExistence type="predicted"/>
<sequence length="1139" mass="126768">MPALRPGATRQIVPSDPSTAGERRGRRRHSQLLNQKGIPRYDDLLTTRLLEQTPTISLPMNTATKQARAIPWDIQPTVDNPTPTHNMMADRIYEFIDGNFNDNGQTWDQLLGLLLNDSLSIDTGAAEFVPTESPVEHPQTGEPTYWLSEVYAVDGTIVSKNLDEHDRIPDPPEPAYFKWGNTPNINAGIFDSGLYDSSWFDRFQTSRLLSGVRQRAVPMTRDELAILETNAQPRELSAYGRGVVQQVRPWAEILLNQDRANVRHFSEDEYAKGILNIGDQYAGEIDAFREYWKDEVKGDTDTSLPIVASEGTEFIPFQETLKELQYLESQNWYSKLVWLLFGESTSTVGLAEDANTATAEAQSEDVLYNTTKPRLEALAEWMNNHWLPKMREYWVADGELEFVFNFDEHPIIATKEREKRRDDLSNALRTPNEVRTAEDRDPLPWGDMPSEAVSAFAREHPEWVAENWGGIENVPEPASEDAGGLFGHAPRTTDDEEGTEADGGNAKSPAPDPSETGNTSETTSGRIGTNGAALSQTRTKQKTYTDYPDAAVENAQMALDARDETGNPNDCGTDTGWARANQLADREPISEETVARMAAFRRHQDNAEMSDDEGRADCGWMMWKAWGGEEGIAWAERAVDSEETDGVADLGTITLWRDKTGTWRLTPASDDVKDDFEDPCWDGYTMVGTDENGDPICVPDDEVPDARDETKPFGFDNEYANHDECVADNQDKDDPDAYCAWLADETKGRGISLETALQNPDAAKDALRNERDGDLPDLTHVVDKGTEALGEVIREVADQAEPELDQRWPDDPPDDKRAPETKRLGVDIDGILDRVSIRDGLVSAITGVVGEAMREGADTEADKVAEEIAERVDDADAEIIASFDVEDTAAYERMVESAADDMVTVEETIKDKVRNTLVEVAEDRGGVQEATQRLRDEVDELSDSHARLVARTETLDASRHGSQALAESADAIGGKRWRASNDNRTRWWHEAMDGVVVEVNDDFTVPTDGDESGVNKDRPLPKGFPKKAYVVGDCDPYNCRCVSQSVLAEDMPDDATAARDYDGLEVRFTDAHRGEAVFALEYDLSERQFEVREEAREEPGESFADVWKRVRADRSKSGVVDDLGMSKTTVGKWDAQVGL</sequence>
<feature type="compositionally biased region" description="Low complexity" evidence="4">
    <location>
        <begin position="514"/>
        <end position="525"/>
    </location>
</feature>
<evidence type="ECO:0000259" key="5">
    <source>
        <dbReference type="Pfam" id="PF04233"/>
    </source>
</evidence>
<dbReference type="InterPro" id="IPR006528">
    <property type="entry name" value="Phage_head_morphogenesis_dom"/>
</dbReference>
<accession>A0AAE8XZ68</accession>
<evidence type="ECO:0000256" key="2">
    <source>
        <dbReference type="ARBA" id="ARBA00023009"/>
    </source>
</evidence>
<feature type="compositionally biased region" description="Polar residues" evidence="4">
    <location>
        <begin position="532"/>
        <end position="544"/>
    </location>
</feature>
<evidence type="ECO:0000313" key="6">
    <source>
        <dbReference type="EMBL" id="UBF23447.1"/>
    </source>
</evidence>
<keyword evidence="2" id="KW-1171">Viral genome ejection through host cell envelope</keyword>
<dbReference type="Pfam" id="PF04860">
    <property type="entry name" value="Phage_portal"/>
    <property type="match status" value="1"/>
</dbReference>
<feature type="region of interest" description="Disordered" evidence="4">
    <location>
        <begin position="798"/>
        <end position="821"/>
    </location>
</feature>
<keyword evidence="3" id="KW-0231">Viral genome packaging</keyword>
<feature type="domain" description="Phage head morphogenesis" evidence="5">
    <location>
        <begin position="917"/>
        <end position="1042"/>
    </location>
</feature>
<evidence type="ECO:0000256" key="3">
    <source>
        <dbReference type="ARBA" id="ARBA00023219"/>
    </source>
</evidence>
<keyword evidence="1" id="KW-1188">Viral release from host cell</keyword>
<feature type="region of interest" description="Disordered" evidence="4">
    <location>
        <begin position="1"/>
        <end position="28"/>
    </location>
</feature>
<feature type="compositionally biased region" description="Basic and acidic residues" evidence="4">
    <location>
        <begin position="804"/>
        <end position="821"/>
    </location>
</feature>
<protein>
    <submittedName>
        <fullName evidence="6">Portal protein</fullName>
    </submittedName>
</protein>
<keyword evidence="7" id="KW-1185">Reference proteome</keyword>
<dbReference type="EMBL" id="MZ334528">
    <property type="protein sequence ID" value="UBF23447.1"/>
    <property type="molecule type" value="Genomic_DNA"/>
</dbReference>
<evidence type="ECO:0000256" key="1">
    <source>
        <dbReference type="ARBA" id="ARBA00022950"/>
    </source>
</evidence>
<reference evidence="6" key="1">
    <citation type="submission" date="2021-05" db="EMBL/GenBank/DDBJ databases">
        <title>Diversity, taxonomy and evolution of archaeal viruses of the class Caudoviricetes.</title>
        <authorList>
            <person name="Liu Y."/>
            <person name="Demina T.A."/>
            <person name="Roux S."/>
            <person name="Aiewsakun P."/>
            <person name="Kazlauskas D."/>
            <person name="Simmonds P."/>
            <person name="Prangishvili D."/>
            <person name="Oksanen H.M."/>
            <person name="Krupovic M."/>
        </authorList>
    </citation>
    <scope>NUCLEOTIDE SEQUENCE</scope>
    <source>
        <strain evidence="6">HRTV-28/28</strain>
    </source>
</reference>
<keyword evidence="2" id="KW-1160">Virus entry into host cell</keyword>
<dbReference type="InterPro" id="IPR006944">
    <property type="entry name" value="Phage/GTA_portal"/>
</dbReference>
<feature type="region of interest" description="Disordered" evidence="4">
    <location>
        <begin position="418"/>
        <end position="449"/>
    </location>
</feature>
<dbReference type="Proteomes" id="UP000827176">
    <property type="component" value="Segment"/>
</dbReference>
<feature type="region of interest" description="Disordered" evidence="4">
    <location>
        <begin position="471"/>
        <end position="544"/>
    </location>
</feature>
<evidence type="ECO:0000313" key="7">
    <source>
        <dbReference type="Proteomes" id="UP000827176"/>
    </source>
</evidence>
<keyword evidence="2" id="KW-1162">Viral penetration into host cytoplasm</keyword>
<gene>
    <name evidence="6" type="ORF">HRTV-28_gp9</name>
</gene>
<keyword evidence="1" id="KW-0118">Viral capsid assembly</keyword>